<comment type="caution">
    <text evidence="2">The sequence shown here is derived from an EMBL/GenBank/DDBJ whole genome shotgun (WGS) entry which is preliminary data.</text>
</comment>
<accession>A0A511DIC9</accession>
<sequence length="188" mass="21094">MTMTPLGTSVLALLCEKPMHPYEMYRLMLDRHEDRIVKVRPGSLYHTVARLADASLVEAVGTDREGGRPERTTYRVTAAGREALRSWIAENLGAPVNEYPRFPVALGEAHNLPRAEAIALLRTRIDALQTDVDTAAPLIAAATSRTHEAHLLDSLYLIEMARAEIGWLTRLVERLETKELTWPSEDRL</sequence>
<protein>
    <submittedName>
        <fullName evidence="2">PadR family transcriptional regulator</fullName>
    </submittedName>
</protein>
<feature type="domain" description="Transcription regulator PadR N-terminal" evidence="1">
    <location>
        <begin position="10"/>
        <end position="85"/>
    </location>
</feature>
<dbReference type="PANTHER" id="PTHR43252:SF2">
    <property type="entry name" value="TRANSCRIPTION REGULATOR, PADR-LIKE FAMILY"/>
    <property type="match status" value="1"/>
</dbReference>
<dbReference type="PANTHER" id="PTHR43252">
    <property type="entry name" value="TRANSCRIPTIONAL REGULATOR YQJI"/>
    <property type="match status" value="1"/>
</dbReference>
<evidence type="ECO:0000313" key="2">
    <source>
        <dbReference type="EMBL" id="GEL23514.1"/>
    </source>
</evidence>
<name>A0A511DIC9_9PSEU</name>
<dbReference type="InterPro" id="IPR036388">
    <property type="entry name" value="WH-like_DNA-bd_sf"/>
</dbReference>
<dbReference type="Pfam" id="PF03551">
    <property type="entry name" value="PadR"/>
    <property type="match status" value="1"/>
</dbReference>
<proteinExistence type="predicted"/>
<dbReference type="AlphaFoldDB" id="A0A511DIC9"/>
<dbReference type="InterPro" id="IPR005149">
    <property type="entry name" value="Tscrpt_reg_PadR_N"/>
</dbReference>
<organism evidence="2 3">
    <name type="scientific">Pseudonocardia sulfidoxydans NBRC 16205</name>
    <dbReference type="NCBI Taxonomy" id="1223511"/>
    <lineage>
        <taxon>Bacteria</taxon>
        <taxon>Bacillati</taxon>
        <taxon>Actinomycetota</taxon>
        <taxon>Actinomycetes</taxon>
        <taxon>Pseudonocardiales</taxon>
        <taxon>Pseudonocardiaceae</taxon>
        <taxon>Pseudonocardia</taxon>
    </lineage>
</organism>
<evidence type="ECO:0000313" key="3">
    <source>
        <dbReference type="Proteomes" id="UP000321685"/>
    </source>
</evidence>
<reference evidence="2 3" key="1">
    <citation type="submission" date="2019-07" db="EMBL/GenBank/DDBJ databases">
        <title>Whole genome shotgun sequence of Pseudonocardia sulfidoxydans NBRC 16205.</title>
        <authorList>
            <person name="Hosoyama A."/>
            <person name="Uohara A."/>
            <person name="Ohji S."/>
            <person name="Ichikawa N."/>
        </authorList>
    </citation>
    <scope>NUCLEOTIDE SEQUENCE [LARGE SCALE GENOMIC DNA]</scope>
    <source>
        <strain evidence="2 3">NBRC 16205</strain>
    </source>
</reference>
<dbReference type="SUPFAM" id="SSF46785">
    <property type="entry name" value="Winged helix' DNA-binding domain"/>
    <property type="match status" value="1"/>
</dbReference>
<dbReference type="InterPro" id="IPR036390">
    <property type="entry name" value="WH_DNA-bd_sf"/>
</dbReference>
<dbReference type="RefSeq" id="WP_246115071.1">
    <property type="nucleotide sequence ID" value="NZ_BJVJ01000020.1"/>
</dbReference>
<dbReference type="Proteomes" id="UP000321685">
    <property type="component" value="Unassembled WGS sequence"/>
</dbReference>
<keyword evidence="3" id="KW-1185">Reference proteome</keyword>
<gene>
    <name evidence="2" type="ORF">PSU4_24680</name>
</gene>
<dbReference type="Gene3D" id="1.10.10.10">
    <property type="entry name" value="Winged helix-like DNA-binding domain superfamily/Winged helix DNA-binding domain"/>
    <property type="match status" value="1"/>
</dbReference>
<evidence type="ECO:0000259" key="1">
    <source>
        <dbReference type="Pfam" id="PF03551"/>
    </source>
</evidence>
<dbReference type="EMBL" id="BJVJ01000020">
    <property type="protein sequence ID" value="GEL23514.1"/>
    <property type="molecule type" value="Genomic_DNA"/>
</dbReference>